<name>A0ABD1S1D0_9LAMI</name>
<dbReference type="EMBL" id="JBFOLJ010000011">
    <property type="protein sequence ID" value="KAL2494293.1"/>
    <property type="molecule type" value="Genomic_DNA"/>
</dbReference>
<reference evidence="2" key="1">
    <citation type="submission" date="2024-07" db="EMBL/GenBank/DDBJ databases">
        <title>Two chromosome-level genome assemblies of Korean endemic species Abeliophyllum distichum and Forsythia ovata (Oleaceae).</title>
        <authorList>
            <person name="Jang H."/>
        </authorList>
    </citation>
    <scope>NUCLEOTIDE SEQUENCE [LARGE SCALE GENOMIC DNA]</scope>
</reference>
<proteinExistence type="predicted"/>
<protein>
    <submittedName>
        <fullName evidence="1">Uncharacterized protein</fullName>
    </submittedName>
</protein>
<sequence>MEVNDCGGGGKTISAAANLDCGTHGRHHYQLRKTAMPLFWALPPCIGGGVLGHSGKQLEISPTIPSDLLTPEVTNDQFSAFQSPYGIETEERNNTRQAAGVLANRSVPIGSLCLLQQAAAQVHTRILHLSITAKERIAYELAKSTNVSKGDILIYKNHFVLKKIPGYLSNGSMGFRQVILALGSFKSWDTAYTHLTF</sequence>
<evidence type="ECO:0000313" key="2">
    <source>
        <dbReference type="Proteomes" id="UP001604277"/>
    </source>
</evidence>
<comment type="caution">
    <text evidence="1">The sequence shown here is derived from an EMBL/GenBank/DDBJ whole genome shotgun (WGS) entry which is preliminary data.</text>
</comment>
<dbReference type="Proteomes" id="UP001604277">
    <property type="component" value="Unassembled WGS sequence"/>
</dbReference>
<organism evidence="1 2">
    <name type="scientific">Forsythia ovata</name>
    <dbReference type="NCBI Taxonomy" id="205694"/>
    <lineage>
        <taxon>Eukaryota</taxon>
        <taxon>Viridiplantae</taxon>
        <taxon>Streptophyta</taxon>
        <taxon>Embryophyta</taxon>
        <taxon>Tracheophyta</taxon>
        <taxon>Spermatophyta</taxon>
        <taxon>Magnoliopsida</taxon>
        <taxon>eudicotyledons</taxon>
        <taxon>Gunneridae</taxon>
        <taxon>Pentapetalae</taxon>
        <taxon>asterids</taxon>
        <taxon>lamiids</taxon>
        <taxon>Lamiales</taxon>
        <taxon>Oleaceae</taxon>
        <taxon>Forsythieae</taxon>
        <taxon>Forsythia</taxon>
    </lineage>
</organism>
<gene>
    <name evidence="1" type="ORF">Fot_38050</name>
</gene>
<accession>A0ABD1S1D0</accession>
<keyword evidence="2" id="KW-1185">Reference proteome</keyword>
<dbReference type="AlphaFoldDB" id="A0ABD1S1D0"/>
<evidence type="ECO:0000313" key="1">
    <source>
        <dbReference type="EMBL" id="KAL2494293.1"/>
    </source>
</evidence>